<dbReference type="GO" id="GO:0045277">
    <property type="term" value="C:respiratory chain complex IV"/>
    <property type="evidence" value="ECO:0007669"/>
    <property type="project" value="InterPro"/>
</dbReference>
<evidence type="ECO:0000256" key="1">
    <source>
        <dbReference type="ARBA" id="ARBA00004273"/>
    </source>
</evidence>
<dbReference type="Gene3D" id="4.10.91.10">
    <property type="entry name" value="Cytochrome c oxidase, subunit VIIa"/>
    <property type="match status" value="1"/>
</dbReference>
<comment type="subcellular location">
    <subcellularLocation>
        <location evidence="1">Mitochondrion inner membrane</location>
    </subcellularLocation>
</comment>
<evidence type="ECO:0000256" key="4">
    <source>
        <dbReference type="ARBA" id="ARBA00022946"/>
    </source>
</evidence>
<proteinExistence type="inferred from homology"/>
<dbReference type="GO" id="GO:0006123">
    <property type="term" value="P:mitochondrial electron transport, cytochrome c to oxygen"/>
    <property type="evidence" value="ECO:0007669"/>
    <property type="project" value="InterPro"/>
</dbReference>
<evidence type="ECO:0000313" key="9">
    <source>
        <dbReference type="Proteomes" id="UP000694845"/>
    </source>
</evidence>
<dbReference type="SUPFAM" id="SSF81419">
    <property type="entry name" value="Mitochondrial cytochrome c oxidase subunit VIIa"/>
    <property type="match status" value="1"/>
</dbReference>
<comment type="similarity">
    <text evidence="2">Belongs to the cytochrome c oxidase VIIa family.</text>
</comment>
<gene>
    <name evidence="10" type="primary">LOC110979475</name>
</gene>
<dbReference type="RefSeq" id="XP_022090987.1">
    <property type="nucleotide sequence ID" value="XM_022235295.1"/>
</dbReference>
<protein>
    <submittedName>
        <fullName evidence="10">Cytochrome c oxidase subunit 7A-related protein, mitochondrial-like</fullName>
    </submittedName>
</protein>
<evidence type="ECO:0000256" key="7">
    <source>
        <dbReference type="SAM" id="MobiDB-lite"/>
    </source>
</evidence>
<dbReference type="GO" id="GO:0002082">
    <property type="term" value="P:regulation of oxidative phosphorylation"/>
    <property type="evidence" value="ECO:0007669"/>
    <property type="project" value="TreeGrafter"/>
</dbReference>
<evidence type="ECO:0000256" key="2">
    <source>
        <dbReference type="ARBA" id="ARBA00009331"/>
    </source>
</evidence>
<evidence type="ECO:0000256" key="8">
    <source>
        <dbReference type="SAM" id="Phobius"/>
    </source>
</evidence>
<keyword evidence="8" id="KW-0812">Transmembrane</keyword>
<dbReference type="GO" id="GO:0005743">
    <property type="term" value="C:mitochondrial inner membrane"/>
    <property type="evidence" value="ECO:0007669"/>
    <property type="project" value="UniProtKB-SubCell"/>
</dbReference>
<dbReference type="InterPro" id="IPR003177">
    <property type="entry name" value="Cytc_oxidase_su7a_met"/>
</dbReference>
<name>A0A8B7YEI0_ACAPL</name>
<dbReference type="InterPro" id="IPR036539">
    <property type="entry name" value="Cyt_c_oxidase_su7a_sf"/>
</dbReference>
<keyword evidence="3" id="KW-0999">Mitochondrion inner membrane</keyword>
<dbReference type="OrthoDB" id="5966508at2759"/>
<dbReference type="KEGG" id="aplc:110979475"/>
<evidence type="ECO:0000256" key="6">
    <source>
        <dbReference type="ARBA" id="ARBA00023136"/>
    </source>
</evidence>
<dbReference type="PANTHER" id="PTHR10510">
    <property type="entry name" value="CYTOCHROME C OXIDASE POLYPEPTIDE 7A"/>
    <property type="match status" value="1"/>
</dbReference>
<evidence type="ECO:0000256" key="3">
    <source>
        <dbReference type="ARBA" id="ARBA00022792"/>
    </source>
</evidence>
<keyword evidence="5" id="KW-0496">Mitochondrion</keyword>
<dbReference type="GeneID" id="110979475"/>
<organism evidence="9 10">
    <name type="scientific">Acanthaster planci</name>
    <name type="common">Crown-of-thorns starfish</name>
    <dbReference type="NCBI Taxonomy" id="133434"/>
    <lineage>
        <taxon>Eukaryota</taxon>
        <taxon>Metazoa</taxon>
        <taxon>Echinodermata</taxon>
        <taxon>Eleutherozoa</taxon>
        <taxon>Asterozoa</taxon>
        <taxon>Asteroidea</taxon>
        <taxon>Valvatacea</taxon>
        <taxon>Valvatida</taxon>
        <taxon>Acanthasteridae</taxon>
        <taxon>Acanthaster</taxon>
    </lineage>
</organism>
<feature type="transmembrane region" description="Helical" evidence="8">
    <location>
        <begin position="91"/>
        <end position="112"/>
    </location>
</feature>
<reference evidence="10" key="1">
    <citation type="submission" date="2025-08" db="UniProtKB">
        <authorList>
            <consortium name="RefSeq"/>
        </authorList>
    </citation>
    <scope>IDENTIFICATION</scope>
</reference>
<evidence type="ECO:0000256" key="5">
    <source>
        <dbReference type="ARBA" id="ARBA00023128"/>
    </source>
</evidence>
<dbReference type="OMA" id="YCLIPKN"/>
<dbReference type="AlphaFoldDB" id="A0A8B7YEI0"/>
<dbReference type="Proteomes" id="UP000694845">
    <property type="component" value="Unplaced"/>
</dbReference>
<dbReference type="InterPro" id="IPR039297">
    <property type="entry name" value="COX7a"/>
</dbReference>
<accession>A0A8B7YEI0</accession>
<dbReference type="PANTHER" id="PTHR10510:SF11">
    <property type="entry name" value="CYTOCHROME C OXIDASE SUBUNIT 7A, MITOCHONDRIAL"/>
    <property type="match status" value="1"/>
</dbReference>
<dbReference type="Pfam" id="PF02238">
    <property type="entry name" value="COX7a"/>
    <property type="match status" value="1"/>
</dbReference>
<keyword evidence="9" id="KW-1185">Reference proteome</keyword>
<keyword evidence="4" id="KW-0809">Transit peptide</keyword>
<evidence type="ECO:0000313" key="10">
    <source>
        <dbReference type="RefSeq" id="XP_022090987.1"/>
    </source>
</evidence>
<dbReference type="GO" id="GO:0097250">
    <property type="term" value="P:mitochondrial respirasome assembly"/>
    <property type="evidence" value="ECO:0007669"/>
    <property type="project" value="TreeGrafter"/>
</dbReference>
<feature type="region of interest" description="Disordered" evidence="7">
    <location>
        <begin position="1"/>
        <end position="24"/>
    </location>
</feature>
<sequence length="119" mass="13218">MAYKYNSMSGRVGSAPPQTAYSPAGLQATVTEPSQIVWDQKPKPVARFRSPMGGDGVMGSLIRNRVYENQRVFQKPDGLPVHLKKGFTDRISYSIVMALTVFGTAWTCYSLYKLAQPKK</sequence>
<dbReference type="CDD" id="cd00928">
    <property type="entry name" value="Cyt_c_Oxidase_VIIa"/>
    <property type="match status" value="1"/>
</dbReference>
<keyword evidence="6 8" id="KW-0472">Membrane</keyword>
<keyword evidence="8" id="KW-1133">Transmembrane helix</keyword>
<dbReference type="FunFam" id="4.10.91.10:FF:000001">
    <property type="entry name" value="Cytochrome c oxidase subunit 7A1, mitochondrial"/>
    <property type="match status" value="1"/>
</dbReference>